<feature type="domain" description="TonB-dependent receptor-like beta-barrel" evidence="12">
    <location>
        <begin position="278"/>
        <end position="754"/>
    </location>
</feature>
<evidence type="ECO:0000256" key="4">
    <source>
        <dbReference type="ARBA" id="ARBA00022692"/>
    </source>
</evidence>
<evidence type="ECO:0000256" key="11">
    <source>
        <dbReference type="RuleBase" id="RU003357"/>
    </source>
</evidence>
<keyword evidence="2 10" id="KW-0813">Transport</keyword>
<evidence type="ECO:0000256" key="6">
    <source>
        <dbReference type="ARBA" id="ARBA00023077"/>
    </source>
</evidence>
<evidence type="ECO:0000256" key="3">
    <source>
        <dbReference type="ARBA" id="ARBA00022452"/>
    </source>
</evidence>
<evidence type="ECO:0000256" key="5">
    <source>
        <dbReference type="ARBA" id="ARBA00022729"/>
    </source>
</evidence>
<dbReference type="PROSITE" id="PS52016">
    <property type="entry name" value="TONB_DEPENDENT_REC_3"/>
    <property type="match status" value="1"/>
</dbReference>
<evidence type="ECO:0000256" key="7">
    <source>
        <dbReference type="ARBA" id="ARBA00023136"/>
    </source>
</evidence>
<dbReference type="Pfam" id="PF00593">
    <property type="entry name" value="TonB_dep_Rec_b-barrel"/>
    <property type="match status" value="1"/>
</dbReference>
<keyword evidence="15" id="KW-1185">Reference proteome</keyword>
<dbReference type="InterPro" id="IPR000531">
    <property type="entry name" value="Beta-barrel_TonB"/>
</dbReference>
<accession>A0A561P9P2</accession>
<evidence type="ECO:0000259" key="13">
    <source>
        <dbReference type="Pfam" id="PF07715"/>
    </source>
</evidence>
<dbReference type="Pfam" id="PF07715">
    <property type="entry name" value="Plug"/>
    <property type="match status" value="1"/>
</dbReference>
<reference evidence="14 15" key="1">
    <citation type="submission" date="2019-06" db="EMBL/GenBank/DDBJ databases">
        <title>Sorghum-associated microbial communities from plants grown in Nebraska, USA.</title>
        <authorList>
            <person name="Schachtman D."/>
        </authorList>
    </citation>
    <scope>NUCLEOTIDE SEQUENCE [LARGE SCALE GENOMIC DNA]</scope>
    <source>
        <strain evidence="14 15">1209</strain>
    </source>
</reference>
<dbReference type="AlphaFoldDB" id="A0A561P9P2"/>
<dbReference type="GO" id="GO:0009279">
    <property type="term" value="C:cell outer membrane"/>
    <property type="evidence" value="ECO:0007669"/>
    <property type="project" value="UniProtKB-SubCell"/>
</dbReference>
<feature type="domain" description="TonB-dependent receptor plug" evidence="13">
    <location>
        <begin position="149"/>
        <end position="219"/>
    </location>
</feature>
<dbReference type="Gene3D" id="2.170.130.10">
    <property type="entry name" value="TonB-dependent receptor, plug domain"/>
    <property type="match status" value="1"/>
</dbReference>
<comment type="similarity">
    <text evidence="10 11">Belongs to the TonB-dependent receptor family.</text>
</comment>
<dbReference type="InterPro" id="IPR008969">
    <property type="entry name" value="CarboxyPept-like_regulatory"/>
</dbReference>
<dbReference type="Gene3D" id="2.60.40.1120">
    <property type="entry name" value="Carboxypeptidase-like, regulatory domain"/>
    <property type="match status" value="1"/>
</dbReference>
<keyword evidence="9 10" id="KW-0998">Cell outer membrane</keyword>
<dbReference type="InterPro" id="IPR037066">
    <property type="entry name" value="Plug_dom_sf"/>
</dbReference>
<dbReference type="Proteomes" id="UP000320811">
    <property type="component" value="Unassembled WGS sequence"/>
</dbReference>
<dbReference type="OrthoDB" id="9803050at2"/>
<gene>
    <name evidence="14" type="ORF">FHW36_11027</name>
</gene>
<evidence type="ECO:0000259" key="12">
    <source>
        <dbReference type="Pfam" id="PF00593"/>
    </source>
</evidence>
<dbReference type="InterPro" id="IPR012910">
    <property type="entry name" value="Plug_dom"/>
</dbReference>
<comment type="subcellular location">
    <subcellularLocation>
        <location evidence="1 10">Cell outer membrane</location>
        <topology evidence="1 10">Multi-pass membrane protein</topology>
    </subcellularLocation>
</comment>
<keyword evidence="5" id="KW-0732">Signal</keyword>
<evidence type="ECO:0000256" key="8">
    <source>
        <dbReference type="ARBA" id="ARBA00023170"/>
    </source>
</evidence>
<dbReference type="SUPFAM" id="SSF56935">
    <property type="entry name" value="Porins"/>
    <property type="match status" value="1"/>
</dbReference>
<organism evidence="14 15">
    <name type="scientific">Chitinophaga polysaccharea</name>
    <dbReference type="NCBI Taxonomy" id="1293035"/>
    <lineage>
        <taxon>Bacteria</taxon>
        <taxon>Pseudomonadati</taxon>
        <taxon>Bacteroidota</taxon>
        <taxon>Chitinophagia</taxon>
        <taxon>Chitinophagales</taxon>
        <taxon>Chitinophagaceae</taxon>
        <taxon>Chitinophaga</taxon>
    </lineage>
</organism>
<keyword evidence="3 10" id="KW-1134">Transmembrane beta strand</keyword>
<keyword evidence="6 11" id="KW-0798">TonB box</keyword>
<evidence type="ECO:0000313" key="14">
    <source>
        <dbReference type="EMBL" id="TWF34829.1"/>
    </source>
</evidence>
<comment type="caution">
    <text evidence="14">The sequence shown here is derived from an EMBL/GenBank/DDBJ whole genome shotgun (WGS) entry which is preliminary data.</text>
</comment>
<keyword evidence="8 14" id="KW-0675">Receptor</keyword>
<dbReference type="EMBL" id="VIWO01000010">
    <property type="protein sequence ID" value="TWF34829.1"/>
    <property type="molecule type" value="Genomic_DNA"/>
</dbReference>
<name>A0A561P9P2_9BACT</name>
<evidence type="ECO:0000313" key="15">
    <source>
        <dbReference type="Proteomes" id="UP000320811"/>
    </source>
</evidence>
<dbReference type="SUPFAM" id="SSF49464">
    <property type="entry name" value="Carboxypeptidase regulatory domain-like"/>
    <property type="match status" value="1"/>
</dbReference>
<evidence type="ECO:0000256" key="10">
    <source>
        <dbReference type="PROSITE-ProRule" id="PRU01360"/>
    </source>
</evidence>
<protein>
    <submittedName>
        <fullName evidence="14">TonB-dependent receptor-like protein</fullName>
    </submittedName>
</protein>
<dbReference type="Gene3D" id="2.40.170.20">
    <property type="entry name" value="TonB-dependent receptor, beta-barrel domain"/>
    <property type="match status" value="1"/>
</dbReference>
<dbReference type="PANTHER" id="PTHR30069:SF29">
    <property type="entry name" value="HEMOGLOBIN AND HEMOGLOBIN-HAPTOGLOBIN-BINDING PROTEIN 1-RELATED"/>
    <property type="match status" value="1"/>
</dbReference>
<dbReference type="InterPro" id="IPR039426">
    <property type="entry name" value="TonB-dep_rcpt-like"/>
</dbReference>
<sequence length="792" mass="88710">MVNRRKTIRIRLWNFLFLLVVGQNARGQSKLLSVHVTDSQHQGIGAHIVAGAFAGITDSTGTALLHLSPGRYLVTVSALGYAGSSQGIVLKGDTTIAFVLQKSSNQLKPITIEADRILQLNQMSSHLLSIEQMKKLPTLMGEIDPLKSITLLPGVKNAGDAGNGIYVRGGGPDENLVLMDGITVYNPTHLLGAFSIFNGDAVKNISVIKGGIPAEYGGRLSSVISVTSREGNKDSLKFNGSIGLISSRLTVEGPLQKGKSSFIISARRTYIDQLARWIAPDSIGNNGYYFYDVNAKLNFELNAANSISFNFYTGKDNFNYDKNESTDRYRHFKANWGNTLAGATWKSQISRKIQQEFSIFHNSFELGSSISYNTDGVLFSSGLLDYQVKNDWMYLPSNRLKLKAGWQGTWHQFKPGAGSTSAGEQEFISKINKQYGREAAAYLSADWDINNRFNILAGLRVSYFDQVGPKTEVVYGKDGVPTGKTIAYKKGQRIAKYMYPEPRLAMRYLLDRETSIKLSYTRTVQYLHLATTSAATFPSDLWVPVSRLIKPGVADQIAVGFFKDLSKSYEFSAEAYYKQMDNELEFMPGAQLLLNQNIENEMIFGTGKAYGLELLLKKKTGPLTGWIGYTLSRTERTFAELNGGKPFPYRYDRTHDLSVVANYELSEKWTFSGLFVFSTGNALTMPNGRFVYNLGFNFSNDSPIYTNINRYGKVNDYRMPAYHRLDLSATFTPNPESTRRFKSHWILSVYNVYNRSNPYFIYIDVDENKKTIQGKQVTLFPILPSISWNFNF</sequence>
<evidence type="ECO:0000256" key="2">
    <source>
        <dbReference type="ARBA" id="ARBA00022448"/>
    </source>
</evidence>
<evidence type="ECO:0000256" key="9">
    <source>
        <dbReference type="ARBA" id="ARBA00023237"/>
    </source>
</evidence>
<proteinExistence type="inferred from homology"/>
<dbReference type="GO" id="GO:0044718">
    <property type="term" value="P:siderophore transmembrane transport"/>
    <property type="evidence" value="ECO:0007669"/>
    <property type="project" value="TreeGrafter"/>
</dbReference>
<evidence type="ECO:0000256" key="1">
    <source>
        <dbReference type="ARBA" id="ARBA00004571"/>
    </source>
</evidence>
<dbReference type="GO" id="GO:0015344">
    <property type="term" value="F:siderophore uptake transmembrane transporter activity"/>
    <property type="evidence" value="ECO:0007669"/>
    <property type="project" value="TreeGrafter"/>
</dbReference>
<keyword evidence="7 10" id="KW-0472">Membrane</keyword>
<keyword evidence="4 10" id="KW-0812">Transmembrane</keyword>
<dbReference type="InterPro" id="IPR036942">
    <property type="entry name" value="Beta-barrel_TonB_sf"/>
</dbReference>
<dbReference type="PANTHER" id="PTHR30069">
    <property type="entry name" value="TONB-DEPENDENT OUTER MEMBRANE RECEPTOR"/>
    <property type="match status" value="1"/>
</dbReference>